<dbReference type="AlphaFoldDB" id="A0A9Q0WNP0"/>
<keyword evidence="7" id="KW-0675">Receptor</keyword>
<accession>A0A9Q0WNP0</accession>
<name>A0A9Q0WNP0_SALPP</name>
<dbReference type="FunFam" id="3.80.10.10:FF:000452">
    <property type="entry name" value="Probable LRR receptor-like serine/threonine-protein kinase RFK1"/>
    <property type="match status" value="1"/>
</dbReference>
<keyword evidence="4" id="KW-0677">Repeat</keyword>
<dbReference type="Gene3D" id="3.80.10.10">
    <property type="entry name" value="Ribonuclease Inhibitor"/>
    <property type="match status" value="2"/>
</dbReference>
<keyword evidence="7" id="KW-0808">Transferase</keyword>
<dbReference type="GO" id="GO:0016020">
    <property type="term" value="C:membrane"/>
    <property type="evidence" value="ECO:0007669"/>
    <property type="project" value="UniProtKB-SubCell"/>
</dbReference>
<evidence type="ECO:0000256" key="4">
    <source>
        <dbReference type="ARBA" id="ARBA00022737"/>
    </source>
</evidence>
<proteinExistence type="predicted"/>
<gene>
    <name evidence="7" type="ORF">OIU79_020807</name>
</gene>
<keyword evidence="6" id="KW-0325">Glycoprotein</keyword>
<organism evidence="7 8">
    <name type="scientific">Salix purpurea</name>
    <name type="common">Purple osier willow</name>
    <dbReference type="NCBI Taxonomy" id="77065"/>
    <lineage>
        <taxon>Eukaryota</taxon>
        <taxon>Viridiplantae</taxon>
        <taxon>Streptophyta</taxon>
        <taxon>Embryophyta</taxon>
        <taxon>Tracheophyta</taxon>
        <taxon>Spermatophyta</taxon>
        <taxon>Magnoliopsida</taxon>
        <taxon>eudicotyledons</taxon>
        <taxon>Gunneridae</taxon>
        <taxon>Pentapetalae</taxon>
        <taxon>rosids</taxon>
        <taxon>fabids</taxon>
        <taxon>Malpighiales</taxon>
        <taxon>Salicaceae</taxon>
        <taxon>Saliceae</taxon>
        <taxon>Salix</taxon>
    </lineage>
</organism>
<evidence type="ECO:0000256" key="6">
    <source>
        <dbReference type="ARBA" id="ARBA00023180"/>
    </source>
</evidence>
<evidence type="ECO:0000256" key="5">
    <source>
        <dbReference type="ARBA" id="ARBA00023136"/>
    </source>
</evidence>
<dbReference type="OrthoDB" id="1867350at2759"/>
<dbReference type="EMBL" id="JAPFFK010000003">
    <property type="protein sequence ID" value="KAJ6770028.1"/>
    <property type="molecule type" value="Genomic_DNA"/>
</dbReference>
<dbReference type="Pfam" id="PF00560">
    <property type="entry name" value="LRR_1"/>
    <property type="match status" value="5"/>
</dbReference>
<dbReference type="PANTHER" id="PTHR48006:SF56">
    <property type="entry name" value="PROTEIN KINASE DOMAIN-CONTAINING PROTEIN"/>
    <property type="match status" value="1"/>
</dbReference>
<evidence type="ECO:0000256" key="1">
    <source>
        <dbReference type="ARBA" id="ARBA00004479"/>
    </source>
</evidence>
<reference evidence="7" key="1">
    <citation type="submission" date="2022-11" db="EMBL/GenBank/DDBJ databases">
        <authorList>
            <person name="Hyden B.L."/>
            <person name="Feng K."/>
            <person name="Yates T."/>
            <person name="Jawdy S."/>
            <person name="Smart L.B."/>
            <person name="Muchero W."/>
        </authorList>
    </citation>
    <scope>NUCLEOTIDE SEQUENCE</scope>
    <source>
        <tissue evidence="7">Shoot tip</tissue>
    </source>
</reference>
<keyword evidence="2" id="KW-0433">Leucine-rich repeat</keyword>
<reference evidence="7" key="2">
    <citation type="journal article" date="2023" name="Int. J. Mol. Sci.">
        <title>De Novo Assembly and Annotation of 11 Diverse Shrub Willow (Salix) Genomes Reveals Novel Gene Organization in Sex-Linked Regions.</title>
        <authorList>
            <person name="Hyden B."/>
            <person name="Feng K."/>
            <person name="Yates T.B."/>
            <person name="Jawdy S."/>
            <person name="Cereghino C."/>
            <person name="Smart L.B."/>
            <person name="Muchero W."/>
        </authorList>
    </citation>
    <scope>NUCLEOTIDE SEQUENCE</scope>
    <source>
        <tissue evidence="7">Shoot tip</tissue>
    </source>
</reference>
<dbReference type="FunFam" id="3.80.10.10:FF:000041">
    <property type="entry name" value="LRR receptor-like serine/threonine-protein kinase ERECTA"/>
    <property type="match status" value="1"/>
</dbReference>
<keyword evidence="5" id="KW-0472">Membrane</keyword>
<keyword evidence="3" id="KW-0732">Signal</keyword>
<comment type="subcellular location">
    <subcellularLocation>
        <location evidence="1">Membrane</location>
        <topology evidence="1">Single-pass type I membrane protein</topology>
    </subcellularLocation>
</comment>
<evidence type="ECO:0000256" key="2">
    <source>
        <dbReference type="ARBA" id="ARBA00022614"/>
    </source>
</evidence>
<dbReference type="InterPro" id="IPR051824">
    <property type="entry name" value="LRR_Rcpt-Like_S/T_Kinase"/>
</dbReference>
<dbReference type="SUPFAM" id="SSF52058">
    <property type="entry name" value="L domain-like"/>
    <property type="match status" value="1"/>
</dbReference>
<dbReference type="PANTHER" id="PTHR48006">
    <property type="entry name" value="LEUCINE-RICH REPEAT-CONTAINING PROTEIN DDB_G0281931-RELATED"/>
    <property type="match status" value="1"/>
</dbReference>
<keyword evidence="7" id="KW-0418">Kinase</keyword>
<evidence type="ECO:0000313" key="8">
    <source>
        <dbReference type="Proteomes" id="UP001151532"/>
    </source>
</evidence>
<keyword evidence="8" id="KW-1185">Reference proteome</keyword>
<sequence>MGVNGWNFNADSCGDYLPRVRPTDPERNISCNCRIENSTCHIVSLKLKRFSLAGELPPELIQLPYLESIDLSYNYLNGSIPSEWASLKLKSIALLANRLSGNIPSYLGNFTSLTYLDLELNQFSGLIPHELGKLDNLKTLILSSNKLVGDLPVELGELKNLTDLEMVASGLEGPIPSSISALETLTDLRITDISITDQSFPDLSNITGLSRLLLRDCNLSGEIPSYIWEMSKLRVLDLSFNKLHGELPGAVTTETLVFIFLTGNLLTGNIPMFRKGMTVDLSHNNFSQQSTGKPACQQTDVTLNLFRSSSMGSDLGGACMDELKCDKYWHSLYINCGGQNVKINGSTYEGDAAVSGGSALFYQSADGWGLSSTGDFMDDNDFQNRAYTENGFVSYYQHWLSSGVDAISEQRQRGKKVLRE</sequence>
<protein>
    <submittedName>
        <fullName evidence="7">LRR RECEPTOR-LIKE SERINE/THREONINE-PROTEIN KINASE RFK1-RELATED</fullName>
    </submittedName>
</protein>
<comment type="caution">
    <text evidence="7">The sequence shown here is derived from an EMBL/GenBank/DDBJ whole genome shotgun (WGS) entry which is preliminary data.</text>
</comment>
<dbReference type="PRINTS" id="PR00019">
    <property type="entry name" value="LEURICHRPT"/>
</dbReference>
<evidence type="ECO:0000256" key="3">
    <source>
        <dbReference type="ARBA" id="ARBA00022729"/>
    </source>
</evidence>
<evidence type="ECO:0000313" key="7">
    <source>
        <dbReference type="EMBL" id="KAJ6770028.1"/>
    </source>
</evidence>
<dbReference type="GO" id="GO:0004674">
    <property type="term" value="F:protein serine/threonine kinase activity"/>
    <property type="evidence" value="ECO:0007669"/>
    <property type="project" value="TreeGrafter"/>
</dbReference>
<dbReference type="InterPro" id="IPR032675">
    <property type="entry name" value="LRR_dom_sf"/>
</dbReference>
<dbReference type="Proteomes" id="UP001151532">
    <property type="component" value="Chromosome 11"/>
</dbReference>
<dbReference type="InterPro" id="IPR001611">
    <property type="entry name" value="Leu-rich_rpt"/>
</dbReference>